<proteinExistence type="predicted"/>
<evidence type="ECO:0000256" key="4">
    <source>
        <dbReference type="ARBA" id="ARBA00022982"/>
    </source>
</evidence>
<name>A0A1H4XD77_9PSEU</name>
<evidence type="ECO:0000256" key="1">
    <source>
        <dbReference type="ARBA" id="ARBA00001927"/>
    </source>
</evidence>
<dbReference type="SUPFAM" id="SSF54862">
    <property type="entry name" value="4Fe-4S ferredoxins"/>
    <property type="match status" value="1"/>
</dbReference>
<evidence type="ECO:0000256" key="6">
    <source>
        <dbReference type="ARBA" id="ARBA00023014"/>
    </source>
</evidence>
<reference evidence="10" key="1">
    <citation type="submission" date="2016-10" db="EMBL/GenBank/DDBJ databases">
        <authorList>
            <person name="Varghese N."/>
            <person name="Submissions S."/>
        </authorList>
    </citation>
    <scope>NUCLEOTIDE SEQUENCE [LARGE SCALE GENOMIC DNA]</scope>
    <source>
        <strain evidence="10">DSM 44544</strain>
    </source>
</reference>
<dbReference type="RefSeq" id="WP_091313660.1">
    <property type="nucleotide sequence ID" value="NZ_FNSO01000004.1"/>
</dbReference>
<dbReference type="Gene3D" id="3.30.70.20">
    <property type="match status" value="1"/>
</dbReference>
<evidence type="ECO:0000256" key="8">
    <source>
        <dbReference type="RuleBase" id="RU368020"/>
    </source>
</evidence>
<keyword evidence="10" id="KW-1185">Reference proteome</keyword>
<accession>A0A1H4XD77</accession>
<dbReference type="GO" id="GO:0051538">
    <property type="term" value="F:3 iron, 4 sulfur cluster binding"/>
    <property type="evidence" value="ECO:0007669"/>
    <property type="project" value="UniProtKB-KW"/>
</dbReference>
<dbReference type="PRINTS" id="PR00352">
    <property type="entry name" value="3FE4SFRDOXIN"/>
</dbReference>
<dbReference type="PANTHER" id="PTHR36923">
    <property type="entry name" value="FERREDOXIN"/>
    <property type="match status" value="1"/>
</dbReference>
<dbReference type="GO" id="GO:0009055">
    <property type="term" value="F:electron transfer activity"/>
    <property type="evidence" value="ECO:0007669"/>
    <property type="project" value="UniProtKB-UniRule"/>
</dbReference>
<evidence type="ECO:0000256" key="7">
    <source>
        <dbReference type="ARBA" id="ARBA00023291"/>
    </source>
</evidence>
<dbReference type="AlphaFoldDB" id="A0A1H4XD77"/>
<dbReference type="EMBL" id="FNSO01000004">
    <property type="protein sequence ID" value="SED02848.1"/>
    <property type="molecule type" value="Genomic_DNA"/>
</dbReference>
<comment type="cofactor">
    <cofactor evidence="1">
        <name>[3Fe-4S] cluster</name>
        <dbReference type="ChEBI" id="CHEBI:21137"/>
    </cofactor>
</comment>
<gene>
    <name evidence="9" type="ORF">SAMN04489727_6073</name>
</gene>
<dbReference type="InterPro" id="IPR051269">
    <property type="entry name" value="Fe-S_cluster_ET"/>
</dbReference>
<dbReference type="OrthoDB" id="3215002at2"/>
<keyword evidence="5 8" id="KW-0408">Iron</keyword>
<dbReference type="PANTHER" id="PTHR36923:SF3">
    <property type="entry name" value="FERREDOXIN"/>
    <property type="match status" value="1"/>
</dbReference>
<comment type="function">
    <text evidence="8">Ferredoxins are iron-sulfur proteins that transfer electrons in a wide variety of metabolic reactions.</text>
</comment>
<keyword evidence="4 8" id="KW-0249">Electron transport</keyword>
<evidence type="ECO:0000256" key="5">
    <source>
        <dbReference type="ARBA" id="ARBA00023004"/>
    </source>
</evidence>
<keyword evidence="2 8" id="KW-0813">Transport</keyword>
<evidence type="ECO:0000256" key="3">
    <source>
        <dbReference type="ARBA" id="ARBA00022723"/>
    </source>
</evidence>
<keyword evidence="3 8" id="KW-0479">Metal-binding</keyword>
<dbReference type="InterPro" id="IPR001080">
    <property type="entry name" value="3Fe4S_ferredoxin"/>
</dbReference>
<dbReference type="Proteomes" id="UP000199622">
    <property type="component" value="Unassembled WGS sequence"/>
</dbReference>
<dbReference type="Pfam" id="PF13459">
    <property type="entry name" value="Fer4_15"/>
    <property type="match status" value="1"/>
</dbReference>
<evidence type="ECO:0000313" key="9">
    <source>
        <dbReference type="EMBL" id="SED02848.1"/>
    </source>
</evidence>
<protein>
    <recommendedName>
        <fullName evidence="8">Ferredoxin</fullName>
    </recommendedName>
</protein>
<keyword evidence="6 8" id="KW-0411">Iron-sulfur</keyword>
<dbReference type="STRING" id="208445.SAMN04489727_6073"/>
<organism evidence="9 10">
    <name type="scientific">Amycolatopsis tolypomycina</name>
    <dbReference type="NCBI Taxonomy" id="208445"/>
    <lineage>
        <taxon>Bacteria</taxon>
        <taxon>Bacillati</taxon>
        <taxon>Actinomycetota</taxon>
        <taxon>Actinomycetes</taxon>
        <taxon>Pseudonocardiales</taxon>
        <taxon>Pseudonocardiaceae</taxon>
        <taxon>Amycolatopsis</taxon>
    </lineage>
</organism>
<dbReference type="GO" id="GO:0005506">
    <property type="term" value="F:iron ion binding"/>
    <property type="evidence" value="ECO:0007669"/>
    <property type="project" value="UniProtKB-UniRule"/>
</dbReference>
<sequence length="71" mass="7618">MHIVVDLNKCQDHGQCVFSAPSVFSLDGQGKLSFRATASGTYVSPPLGEDHRDDVEEAADVCPLQAITVED</sequence>
<evidence type="ECO:0000313" key="10">
    <source>
        <dbReference type="Proteomes" id="UP000199622"/>
    </source>
</evidence>
<evidence type="ECO:0000256" key="2">
    <source>
        <dbReference type="ARBA" id="ARBA00022448"/>
    </source>
</evidence>
<keyword evidence="7" id="KW-0003">3Fe-4S</keyword>